<gene>
    <name evidence="1" type="ORF">A2954_04225</name>
</gene>
<dbReference type="Proteomes" id="UP000177698">
    <property type="component" value="Unassembled WGS sequence"/>
</dbReference>
<accession>A0A1F7IFS7</accession>
<evidence type="ECO:0000313" key="1">
    <source>
        <dbReference type="EMBL" id="OGK42190.1"/>
    </source>
</evidence>
<organism evidence="1 2">
    <name type="scientific">Candidatus Roizmanbacteria bacterium RIFCSPLOWO2_01_FULL_37_12</name>
    <dbReference type="NCBI Taxonomy" id="1802056"/>
    <lineage>
        <taxon>Bacteria</taxon>
        <taxon>Candidatus Roizmaniibacteriota</taxon>
    </lineage>
</organism>
<sequence>MMQLEIMHDMQLYPAKFGMTQDQAGRYFIPQEPPAASWAMDNIGDIWEISAGFTAIISLPEYDRLS</sequence>
<dbReference type="AlphaFoldDB" id="A0A1F7IFS7"/>
<name>A0A1F7IFS7_9BACT</name>
<dbReference type="EMBL" id="MGAG01000003">
    <property type="protein sequence ID" value="OGK42190.1"/>
    <property type="molecule type" value="Genomic_DNA"/>
</dbReference>
<dbReference type="STRING" id="1802056.A2954_04225"/>
<comment type="caution">
    <text evidence="1">The sequence shown here is derived from an EMBL/GenBank/DDBJ whole genome shotgun (WGS) entry which is preliminary data.</text>
</comment>
<evidence type="ECO:0000313" key="2">
    <source>
        <dbReference type="Proteomes" id="UP000177698"/>
    </source>
</evidence>
<reference evidence="1 2" key="1">
    <citation type="journal article" date="2016" name="Nat. Commun.">
        <title>Thousands of microbial genomes shed light on interconnected biogeochemical processes in an aquifer system.</title>
        <authorList>
            <person name="Anantharaman K."/>
            <person name="Brown C.T."/>
            <person name="Hug L.A."/>
            <person name="Sharon I."/>
            <person name="Castelle C.J."/>
            <person name="Probst A.J."/>
            <person name="Thomas B.C."/>
            <person name="Singh A."/>
            <person name="Wilkins M.J."/>
            <person name="Karaoz U."/>
            <person name="Brodie E.L."/>
            <person name="Williams K.H."/>
            <person name="Hubbard S.S."/>
            <person name="Banfield J.F."/>
        </authorList>
    </citation>
    <scope>NUCLEOTIDE SEQUENCE [LARGE SCALE GENOMIC DNA]</scope>
</reference>
<proteinExistence type="predicted"/>
<protein>
    <submittedName>
        <fullName evidence="1">Uncharacterized protein</fullName>
    </submittedName>
</protein>